<dbReference type="AlphaFoldDB" id="A0A384JE59"/>
<gene>
    <name evidence="1" type="ORF">BCIN_04g01010</name>
</gene>
<reference evidence="1 2" key="2">
    <citation type="journal article" date="2012" name="Eukaryot. Cell">
        <title>Genome update of Botrytis cinerea strains B05.10 and T4.</title>
        <authorList>
            <person name="Staats M."/>
            <person name="van Kan J.A."/>
        </authorList>
    </citation>
    <scope>NUCLEOTIDE SEQUENCE [LARGE SCALE GENOMIC DNA]</scope>
    <source>
        <strain evidence="1 2">B05.10</strain>
    </source>
</reference>
<dbReference type="EMBL" id="CP009808">
    <property type="protein sequence ID" value="ATZ48886.1"/>
    <property type="molecule type" value="Genomic_DNA"/>
</dbReference>
<organism evidence="1 2">
    <name type="scientific">Botryotinia fuckeliana (strain B05.10)</name>
    <name type="common">Noble rot fungus</name>
    <name type="synonym">Botrytis cinerea</name>
    <dbReference type="NCBI Taxonomy" id="332648"/>
    <lineage>
        <taxon>Eukaryota</taxon>
        <taxon>Fungi</taxon>
        <taxon>Dikarya</taxon>
        <taxon>Ascomycota</taxon>
        <taxon>Pezizomycotina</taxon>
        <taxon>Leotiomycetes</taxon>
        <taxon>Helotiales</taxon>
        <taxon>Sclerotiniaceae</taxon>
        <taxon>Botrytis</taxon>
    </lineage>
</organism>
<proteinExistence type="predicted"/>
<keyword evidence="2" id="KW-1185">Reference proteome</keyword>
<dbReference type="GeneID" id="5434942"/>
<evidence type="ECO:0000313" key="2">
    <source>
        <dbReference type="Proteomes" id="UP000001798"/>
    </source>
</evidence>
<evidence type="ECO:0000313" key="1">
    <source>
        <dbReference type="EMBL" id="ATZ48886.1"/>
    </source>
</evidence>
<reference evidence="1 2" key="1">
    <citation type="journal article" date="2011" name="PLoS Genet.">
        <title>Genomic analysis of the necrotrophic fungal pathogens Sclerotinia sclerotiorum and Botrytis cinerea.</title>
        <authorList>
            <person name="Amselem J."/>
            <person name="Cuomo C.A."/>
            <person name="van Kan J.A."/>
            <person name="Viaud M."/>
            <person name="Benito E.P."/>
            <person name="Couloux A."/>
            <person name="Coutinho P.M."/>
            <person name="de Vries R.P."/>
            <person name="Dyer P.S."/>
            <person name="Fillinger S."/>
            <person name="Fournier E."/>
            <person name="Gout L."/>
            <person name="Hahn M."/>
            <person name="Kohn L."/>
            <person name="Lapalu N."/>
            <person name="Plummer K.M."/>
            <person name="Pradier J.M."/>
            <person name="Quevillon E."/>
            <person name="Sharon A."/>
            <person name="Simon A."/>
            <person name="ten Have A."/>
            <person name="Tudzynski B."/>
            <person name="Tudzynski P."/>
            <person name="Wincker P."/>
            <person name="Andrew M."/>
            <person name="Anthouard V."/>
            <person name="Beever R.E."/>
            <person name="Beffa R."/>
            <person name="Benoit I."/>
            <person name="Bouzid O."/>
            <person name="Brault B."/>
            <person name="Chen Z."/>
            <person name="Choquer M."/>
            <person name="Collemare J."/>
            <person name="Cotton P."/>
            <person name="Danchin E.G."/>
            <person name="Da Silva C."/>
            <person name="Gautier A."/>
            <person name="Giraud C."/>
            <person name="Giraud T."/>
            <person name="Gonzalez C."/>
            <person name="Grossetete S."/>
            <person name="Guldener U."/>
            <person name="Henrissat B."/>
            <person name="Howlett B.J."/>
            <person name="Kodira C."/>
            <person name="Kretschmer M."/>
            <person name="Lappartient A."/>
            <person name="Leroch M."/>
            <person name="Levis C."/>
            <person name="Mauceli E."/>
            <person name="Neuveglise C."/>
            <person name="Oeser B."/>
            <person name="Pearson M."/>
            <person name="Poulain J."/>
            <person name="Poussereau N."/>
            <person name="Quesneville H."/>
            <person name="Rascle C."/>
            <person name="Schumacher J."/>
            <person name="Segurens B."/>
            <person name="Sexton A."/>
            <person name="Silva E."/>
            <person name="Sirven C."/>
            <person name="Soanes D.M."/>
            <person name="Talbot N.J."/>
            <person name="Templeton M."/>
            <person name="Yandava C."/>
            <person name="Yarden O."/>
            <person name="Zeng Q."/>
            <person name="Rollins J.A."/>
            <person name="Lebrun M.H."/>
            <person name="Dickman M."/>
        </authorList>
    </citation>
    <scope>NUCLEOTIDE SEQUENCE [LARGE SCALE GENOMIC DNA]</scope>
    <source>
        <strain evidence="1 2">B05.10</strain>
    </source>
</reference>
<dbReference type="RefSeq" id="XP_001554387.1">
    <property type="nucleotide sequence ID" value="XM_001554337.2"/>
</dbReference>
<dbReference type="Proteomes" id="UP000001798">
    <property type="component" value="Chromosome 4"/>
</dbReference>
<sequence>MTSTVKKLFGTSAVLSRELRKTMIPKPLFFISLIHKDSSKQTEVENAQNEIATTASSWAPKIEQTVQSSKLYQRSAEDRCTIQGGWDRASYRAKLIEYLAKNTPWLTMRTLDQNYPAVEELTGDYHHDKSIYQNSVRNFLSSGFPEFQGGGLRIIEKYNGA</sequence>
<dbReference type="VEuPathDB" id="FungiDB:Bcin04g01010"/>
<reference evidence="1 2" key="3">
    <citation type="journal article" date="2017" name="Mol. Plant Pathol.">
        <title>A gapless genome sequence of the fungus Botrytis cinerea.</title>
        <authorList>
            <person name="Van Kan J.A."/>
            <person name="Stassen J.H."/>
            <person name="Mosbach A."/>
            <person name="Van Der Lee T.A."/>
            <person name="Faino L."/>
            <person name="Farmer A.D."/>
            <person name="Papasotiriou D.G."/>
            <person name="Zhou S."/>
            <person name="Seidl M.F."/>
            <person name="Cottam E."/>
            <person name="Edel D."/>
            <person name="Hahn M."/>
            <person name="Schwartz D.C."/>
            <person name="Dietrich R.A."/>
            <person name="Widdison S."/>
            <person name="Scalliet G."/>
        </authorList>
    </citation>
    <scope>NUCLEOTIDE SEQUENCE [LARGE SCALE GENOMIC DNA]</scope>
    <source>
        <strain evidence="1 2">B05.10</strain>
    </source>
</reference>
<dbReference type="OrthoDB" id="4719947at2759"/>
<protein>
    <submittedName>
        <fullName evidence="1">Uncharacterized protein</fullName>
    </submittedName>
</protein>
<dbReference type="KEGG" id="bfu:BCIN_04g01010"/>
<accession>A0A384JE59</accession>
<name>A0A384JE59_BOTFB</name>